<evidence type="ECO:0000256" key="1">
    <source>
        <dbReference type="SAM" id="MobiDB-lite"/>
    </source>
</evidence>
<feature type="region of interest" description="Disordered" evidence="1">
    <location>
        <begin position="93"/>
        <end position="120"/>
    </location>
</feature>
<name>A0AAV4BYW9_9GAST</name>
<proteinExistence type="predicted"/>
<gene>
    <name evidence="2" type="ORF">PoB_005084200</name>
</gene>
<organism evidence="2 3">
    <name type="scientific">Plakobranchus ocellatus</name>
    <dbReference type="NCBI Taxonomy" id="259542"/>
    <lineage>
        <taxon>Eukaryota</taxon>
        <taxon>Metazoa</taxon>
        <taxon>Spiralia</taxon>
        <taxon>Lophotrochozoa</taxon>
        <taxon>Mollusca</taxon>
        <taxon>Gastropoda</taxon>
        <taxon>Heterobranchia</taxon>
        <taxon>Euthyneura</taxon>
        <taxon>Panpulmonata</taxon>
        <taxon>Sacoglossa</taxon>
        <taxon>Placobranchoidea</taxon>
        <taxon>Plakobranchidae</taxon>
        <taxon>Plakobranchus</taxon>
    </lineage>
</organism>
<comment type="caution">
    <text evidence="2">The sequence shown here is derived from an EMBL/GenBank/DDBJ whole genome shotgun (WGS) entry which is preliminary data.</text>
</comment>
<sequence length="120" mass="12998">MSFSGRVDSFNEHQKQGLQAVPVNRLLLETDLTPNGAVQHSTSHWRGSHTRVSGETGASVSGARDGECQLSRPVSPVGPYKWGGGKVEYAKSSSNLTEAEGGRLWPSGDDQRKTHVVVRR</sequence>
<reference evidence="2 3" key="1">
    <citation type="journal article" date="2021" name="Elife">
        <title>Chloroplast acquisition without the gene transfer in kleptoplastic sea slugs, Plakobranchus ocellatus.</title>
        <authorList>
            <person name="Maeda T."/>
            <person name="Takahashi S."/>
            <person name="Yoshida T."/>
            <person name="Shimamura S."/>
            <person name="Takaki Y."/>
            <person name="Nagai Y."/>
            <person name="Toyoda A."/>
            <person name="Suzuki Y."/>
            <person name="Arimoto A."/>
            <person name="Ishii H."/>
            <person name="Satoh N."/>
            <person name="Nishiyama T."/>
            <person name="Hasebe M."/>
            <person name="Maruyama T."/>
            <person name="Minagawa J."/>
            <person name="Obokata J."/>
            <person name="Shigenobu S."/>
        </authorList>
    </citation>
    <scope>NUCLEOTIDE SEQUENCE [LARGE SCALE GENOMIC DNA]</scope>
</reference>
<evidence type="ECO:0000313" key="3">
    <source>
        <dbReference type="Proteomes" id="UP000735302"/>
    </source>
</evidence>
<keyword evidence="3" id="KW-1185">Reference proteome</keyword>
<feature type="compositionally biased region" description="Polar residues" evidence="1">
    <location>
        <begin position="36"/>
        <end position="59"/>
    </location>
</feature>
<accession>A0AAV4BYW9</accession>
<evidence type="ECO:0000313" key="2">
    <source>
        <dbReference type="EMBL" id="GFO24337.1"/>
    </source>
</evidence>
<feature type="region of interest" description="Disordered" evidence="1">
    <location>
        <begin position="36"/>
        <end position="77"/>
    </location>
</feature>
<dbReference type="Proteomes" id="UP000735302">
    <property type="component" value="Unassembled WGS sequence"/>
</dbReference>
<dbReference type="AlphaFoldDB" id="A0AAV4BYW9"/>
<dbReference type="EMBL" id="BLXT01005615">
    <property type="protein sequence ID" value="GFO24337.1"/>
    <property type="molecule type" value="Genomic_DNA"/>
</dbReference>
<protein>
    <submittedName>
        <fullName evidence="2">Uncharacterized protein</fullName>
    </submittedName>
</protein>